<dbReference type="EMBL" id="CM007901">
    <property type="protein sequence ID" value="OTG04659.1"/>
    <property type="molecule type" value="Genomic_DNA"/>
</dbReference>
<dbReference type="Gramene" id="mRNA:HanXRQr2_Chr12g0535331">
    <property type="protein sequence ID" value="mRNA:HanXRQr2_Chr12g0535331"/>
    <property type="gene ID" value="HanXRQr2_Chr12g0535331"/>
</dbReference>
<evidence type="ECO:0000313" key="2">
    <source>
        <dbReference type="EMBL" id="OTG04659.1"/>
    </source>
</evidence>
<name>A0A251T1H5_HELAN</name>
<evidence type="ECO:0000313" key="3">
    <source>
        <dbReference type="Proteomes" id="UP000215914"/>
    </source>
</evidence>
<evidence type="ECO:0000313" key="1">
    <source>
        <dbReference type="EMBL" id="KAF5777416.1"/>
    </source>
</evidence>
<reference evidence="2" key="2">
    <citation type="submission" date="2017-02" db="EMBL/GenBank/DDBJ databases">
        <title>Sunflower complete genome.</title>
        <authorList>
            <person name="Langlade N."/>
            <person name="Munos S."/>
        </authorList>
    </citation>
    <scope>NUCLEOTIDE SEQUENCE [LARGE SCALE GENOMIC DNA]</scope>
    <source>
        <tissue evidence="2">Leaves</tissue>
    </source>
</reference>
<dbReference type="Proteomes" id="UP000215914">
    <property type="component" value="Chromosome 12"/>
</dbReference>
<gene>
    <name evidence="2" type="ORF">HannXRQ_Chr12g0364781</name>
    <name evidence="1" type="ORF">HanXRQr2_Chr12g0535331</name>
</gene>
<sequence>MLLGITSGDLFNCNLRPSFLVWIPKQVISKYKLHFTLLDIQTDFHLLKGMKGAQD</sequence>
<organism evidence="2 3">
    <name type="scientific">Helianthus annuus</name>
    <name type="common">Common sunflower</name>
    <dbReference type="NCBI Taxonomy" id="4232"/>
    <lineage>
        <taxon>Eukaryota</taxon>
        <taxon>Viridiplantae</taxon>
        <taxon>Streptophyta</taxon>
        <taxon>Embryophyta</taxon>
        <taxon>Tracheophyta</taxon>
        <taxon>Spermatophyta</taxon>
        <taxon>Magnoliopsida</taxon>
        <taxon>eudicotyledons</taxon>
        <taxon>Gunneridae</taxon>
        <taxon>Pentapetalae</taxon>
        <taxon>asterids</taxon>
        <taxon>campanulids</taxon>
        <taxon>Asterales</taxon>
        <taxon>Asteraceae</taxon>
        <taxon>Asteroideae</taxon>
        <taxon>Heliantheae alliance</taxon>
        <taxon>Heliantheae</taxon>
        <taxon>Helianthus</taxon>
    </lineage>
</organism>
<keyword evidence="3" id="KW-1185">Reference proteome</keyword>
<protein>
    <submittedName>
        <fullName evidence="2">Uncharacterized protein</fullName>
    </submittedName>
</protein>
<accession>A0A251T1H5</accession>
<dbReference type="AlphaFoldDB" id="A0A251T1H5"/>
<reference evidence="1" key="3">
    <citation type="submission" date="2020-06" db="EMBL/GenBank/DDBJ databases">
        <title>Helianthus annuus Genome sequencing and assembly Release 2.</title>
        <authorList>
            <person name="Gouzy J."/>
            <person name="Langlade N."/>
            <person name="Munos S."/>
        </authorList>
    </citation>
    <scope>NUCLEOTIDE SEQUENCE</scope>
    <source>
        <tissue evidence="1">Leaves</tissue>
    </source>
</reference>
<reference evidence="1 3" key="1">
    <citation type="journal article" date="2017" name="Nature">
        <title>The sunflower genome provides insights into oil metabolism, flowering and Asterid evolution.</title>
        <authorList>
            <person name="Badouin H."/>
            <person name="Gouzy J."/>
            <person name="Grassa C.J."/>
            <person name="Murat F."/>
            <person name="Staton S.E."/>
            <person name="Cottret L."/>
            <person name="Lelandais-Briere C."/>
            <person name="Owens G.L."/>
            <person name="Carrere S."/>
            <person name="Mayjonade B."/>
            <person name="Legrand L."/>
            <person name="Gill N."/>
            <person name="Kane N.C."/>
            <person name="Bowers J.E."/>
            <person name="Hubner S."/>
            <person name="Bellec A."/>
            <person name="Berard A."/>
            <person name="Berges H."/>
            <person name="Blanchet N."/>
            <person name="Boniface M.C."/>
            <person name="Brunel D."/>
            <person name="Catrice O."/>
            <person name="Chaidir N."/>
            <person name="Claudel C."/>
            <person name="Donnadieu C."/>
            <person name="Faraut T."/>
            <person name="Fievet G."/>
            <person name="Helmstetter N."/>
            <person name="King M."/>
            <person name="Knapp S.J."/>
            <person name="Lai Z."/>
            <person name="Le Paslier M.C."/>
            <person name="Lippi Y."/>
            <person name="Lorenzon L."/>
            <person name="Mandel J.R."/>
            <person name="Marage G."/>
            <person name="Marchand G."/>
            <person name="Marquand E."/>
            <person name="Bret-Mestries E."/>
            <person name="Morien E."/>
            <person name="Nambeesan S."/>
            <person name="Nguyen T."/>
            <person name="Pegot-Espagnet P."/>
            <person name="Pouilly N."/>
            <person name="Raftis F."/>
            <person name="Sallet E."/>
            <person name="Schiex T."/>
            <person name="Thomas J."/>
            <person name="Vandecasteele C."/>
            <person name="Vares D."/>
            <person name="Vear F."/>
            <person name="Vautrin S."/>
            <person name="Crespi M."/>
            <person name="Mangin B."/>
            <person name="Burke J.M."/>
            <person name="Salse J."/>
            <person name="Munos S."/>
            <person name="Vincourt P."/>
            <person name="Rieseberg L.H."/>
            <person name="Langlade N.B."/>
        </authorList>
    </citation>
    <scope>NUCLEOTIDE SEQUENCE [LARGE SCALE GENOMIC DNA]</scope>
    <source>
        <strain evidence="3">cv. SF193</strain>
        <tissue evidence="1">Leaves</tissue>
    </source>
</reference>
<proteinExistence type="predicted"/>
<dbReference type="EMBL" id="MNCJ02000327">
    <property type="protein sequence ID" value="KAF5777416.1"/>
    <property type="molecule type" value="Genomic_DNA"/>
</dbReference>
<dbReference type="InParanoid" id="A0A251T1H5"/>